<comment type="caution">
    <text evidence="1">The sequence shown here is derived from an EMBL/GenBank/DDBJ whole genome shotgun (WGS) entry which is preliminary data.</text>
</comment>
<reference evidence="1 2" key="1">
    <citation type="journal article" date="2019" name="Int. J. Syst. Evol. Microbiol.">
        <title>The Global Catalogue of Microorganisms (GCM) 10K type strain sequencing project: providing services to taxonomists for standard genome sequencing and annotation.</title>
        <authorList>
            <consortium name="The Broad Institute Genomics Platform"/>
            <consortium name="The Broad Institute Genome Sequencing Center for Infectious Disease"/>
            <person name="Wu L."/>
            <person name="Ma J."/>
        </authorList>
    </citation>
    <scope>NUCLEOTIDE SEQUENCE [LARGE SCALE GENOMIC DNA]</scope>
    <source>
        <strain evidence="1 2">JCM 3325</strain>
    </source>
</reference>
<name>A0ABN3KC45_9ACTN</name>
<proteinExistence type="predicted"/>
<evidence type="ECO:0000313" key="1">
    <source>
        <dbReference type="EMBL" id="GAA2455582.1"/>
    </source>
</evidence>
<gene>
    <name evidence="1" type="ORF">GCM10010191_88520</name>
</gene>
<organism evidence="1 2">
    <name type="scientific">Actinomadura vinacea</name>
    <dbReference type="NCBI Taxonomy" id="115336"/>
    <lineage>
        <taxon>Bacteria</taxon>
        <taxon>Bacillati</taxon>
        <taxon>Actinomycetota</taxon>
        <taxon>Actinomycetes</taxon>
        <taxon>Streptosporangiales</taxon>
        <taxon>Thermomonosporaceae</taxon>
        <taxon>Actinomadura</taxon>
    </lineage>
</organism>
<dbReference type="Proteomes" id="UP001501231">
    <property type="component" value="Unassembled WGS sequence"/>
</dbReference>
<accession>A0ABN3KC45</accession>
<evidence type="ECO:0000313" key="2">
    <source>
        <dbReference type="Proteomes" id="UP001501231"/>
    </source>
</evidence>
<keyword evidence="2" id="KW-1185">Reference proteome</keyword>
<protein>
    <submittedName>
        <fullName evidence="1">Uncharacterized protein</fullName>
    </submittedName>
</protein>
<dbReference type="EMBL" id="BAAARW010000042">
    <property type="protein sequence ID" value="GAA2455582.1"/>
    <property type="molecule type" value="Genomic_DNA"/>
</dbReference>
<sequence>MLVIVLLAVCVLAVLGALGLWLLWSWFDYDMRNPQESGWMD</sequence>